<name>A0A8X7NH91_CANPA</name>
<dbReference type="OrthoDB" id="4019754at2759"/>
<dbReference type="AlphaFoldDB" id="A0A8X7NH91"/>
<organism evidence="1 2">
    <name type="scientific">Candida parapsilosis</name>
    <name type="common">Yeast</name>
    <dbReference type="NCBI Taxonomy" id="5480"/>
    <lineage>
        <taxon>Eukaryota</taxon>
        <taxon>Fungi</taxon>
        <taxon>Dikarya</taxon>
        <taxon>Ascomycota</taxon>
        <taxon>Saccharomycotina</taxon>
        <taxon>Pichiomycetes</taxon>
        <taxon>Debaryomycetaceae</taxon>
        <taxon>Candida/Lodderomyces clade</taxon>
        <taxon>Candida</taxon>
    </lineage>
</organism>
<gene>
    <name evidence="1" type="ORF">FOB60_005400</name>
</gene>
<dbReference type="Proteomes" id="UP000590412">
    <property type="component" value="Unassembled WGS sequence"/>
</dbReference>
<sequence length="579" mass="67846">MYIRTPLRRILRSLPGSFTCTRRVTTNSPSYDTASARIQHLSELKSTYEIVKSLKDVYSTIDSTFIQDIAATYKEEKLPLNVLRNEKLKEYILKDCCELVLKDDANLIKNSFKILQRTGILPRYESQGVDAASLRMEFLQFMMNENRISLATICILSFTDHDINVPYSTTKLFIDVISSSPFRDFSTNAYCLLQVLRITTRIDPTELFTSLMYLSSNVNGNYFANHLFFKCIEDGLFFEMSFAQQHSVILSMLEVNLENNDALMATKIWRIANPIVLRSTPSRSQVLSYVEKLTTAFQLYHDKNIIEKELDQLPACLDTEFMIDYKLSFYSQHSRDKFDALVNILRSPLRRSSLTALLKSFIHLRDEANAEKIMETIFAHSSINCEELYTIVEKLLQQNKITEATSMIRRMSLETTKRSYLSVFKHTWKNKDQVFFKELYLKFMQLDCDDQVLEAFTIELIKAISSINNRQAIRYYTKFLKKVDFQPYKTNEFYQQIDFRRYGFLDEFAQLIRLTPFGMVECLKVMSKHAVNDGDDISLRWCIEEFRKSGWRVDTIMDYLEYFDGNGYLRKTLKPRAFE</sequence>
<accession>A0A8X7NH91</accession>
<proteinExistence type="predicted"/>
<comment type="caution">
    <text evidence="1">The sequence shown here is derived from an EMBL/GenBank/DDBJ whole genome shotgun (WGS) entry which is preliminary data.</text>
</comment>
<reference evidence="1" key="1">
    <citation type="submission" date="2020-03" db="EMBL/GenBank/DDBJ databases">
        <title>FDA dAtabase for Regulatory Grade micrObial Sequences (FDA-ARGOS): Supporting development and validation of Infectious Disease Dx tests.</title>
        <authorList>
            <person name="Campos J."/>
            <person name="Goldberg B."/>
            <person name="Tallon L."/>
            <person name="Sadzewicz L."/>
            <person name="Vavikolanu K."/>
            <person name="Mehta A."/>
            <person name="Aluvathingal J."/>
            <person name="Nadendla S."/>
            <person name="Nandy P."/>
            <person name="Geyer C."/>
            <person name="Yan Y."/>
            <person name="Sichtig H."/>
        </authorList>
    </citation>
    <scope>NUCLEOTIDE SEQUENCE [LARGE SCALE GENOMIC DNA]</scope>
    <source>
        <strain evidence="1">FDAARGOS_652</strain>
    </source>
</reference>
<evidence type="ECO:0008006" key="3">
    <source>
        <dbReference type="Google" id="ProtNLM"/>
    </source>
</evidence>
<dbReference type="EMBL" id="JABWAB010000011">
    <property type="protein sequence ID" value="KAF6044307.1"/>
    <property type="molecule type" value="Genomic_DNA"/>
</dbReference>
<evidence type="ECO:0000313" key="2">
    <source>
        <dbReference type="Proteomes" id="UP000590412"/>
    </source>
</evidence>
<protein>
    <recommendedName>
        <fullName evidence="3">ATPase expression protein 1</fullName>
    </recommendedName>
</protein>
<evidence type="ECO:0000313" key="1">
    <source>
        <dbReference type="EMBL" id="KAF6044307.1"/>
    </source>
</evidence>